<keyword evidence="8" id="KW-1185">Reference proteome</keyword>
<dbReference type="Proteomes" id="UP001500133">
    <property type="component" value="Unassembled WGS sequence"/>
</dbReference>
<accession>A0ABP7L2L0</accession>
<keyword evidence="2" id="KW-0489">Methyltransferase</keyword>
<dbReference type="PANTHER" id="PTHR33841">
    <property type="entry name" value="DNA METHYLTRANSFERASE YEEA-RELATED"/>
    <property type="match status" value="1"/>
</dbReference>
<evidence type="ECO:0000313" key="8">
    <source>
        <dbReference type="Proteomes" id="UP001500133"/>
    </source>
</evidence>
<comment type="caution">
    <text evidence="7">The sequence shown here is derived from an EMBL/GenBank/DDBJ whole genome shotgun (WGS) entry which is preliminary data.</text>
</comment>
<name>A0ABP7L2L0_9GAMM</name>
<dbReference type="Gene3D" id="3.40.50.150">
    <property type="entry name" value="Vaccinia Virus protein VP39"/>
    <property type="match status" value="1"/>
</dbReference>
<evidence type="ECO:0000256" key="1">
    <source>
        <dbReference type="ARBA" id="ARBA00011900"/>
    </source>
</evidence>
<dbReference type="RefSeq" id="WP_344701063.1">
    <property type="nucleotide sequence ID" value="NZ_BAAAZT010000005.1"/>
</dbReference>
<evidence type="ECO:0000313" key="7">
    <source>
        <dbReference type="EMBL" id="GAA3893129.1"/>
    </source>
</evidence>
<dbReference type="PRINTS" id="PR00507">
    <property type="entry name" value="N12N6MTFRASE"/>
</dbReference>
<dbReference type="Pfam" id="PF07669">
    <property type="entry name" value="Eco57I"/>
    <property type="match status" value="1"/>
</dbReference>
<keyword evidence="3" id="KW-0808">Transferase</keyword>
<dbReference type="PANTHER" id="PTHR33841:SF1">
    <property type="entry name" value="DNA METHYLTRANSFERASE A"/>
    <property type="match status" value="1"/>
</dbReference>
<dbReference type="InterPro" id="IPR011639">
    <property type="entry name" value="MethylTrfase_TaqI-like_dom"/>
</dbReference>
<reference evidence="8" key="1">
    <citation type="journal article" date="2019" name="Int. J. Syst. Evol. Microbiol.">
        <title>The Global Catalogue of Microorganisms (GCM) 10K type strain sequencing project: providing services to taxonomists for standard genome sequencing and annotation.</title>
        <authorList>
            <consortium name="The Broad Institute Genomics Platform"/>
            <consortium name="The Broad Institute Genome Sequencing Center for Infectious Disease"/>
            <person name="Wu L."/>
            <person name="Ma J."/>
        </authorList>
    </citation>
    <scope>NUCLEOTIDE SEQUENCE [LARGE SCALE GENOMIC DNA]</scope>
    <source>
        <strain evidence="8">JCM 16914</strain>
    </source>
</reference>
<gene>
    <name evidence="7" type="ORF">GCM10022228_00260</name>
</gene>
<keyword evidence="4" id="KW-0949">S-adenosyl-L-methionine</keyword>
<evidence type="ECO:0000256" key="4">
    <source>
        <dbReference type="ARBA" id="ARBA00022691"/>
    </source>
</evidence>
<organism evidence="7 8">
    <name type="scientific">Halomonas cibimaris</name>
    <dbReference type="NCBI Taxonomy" id="657012"/>
    <lineage>
        <taxon>Bacteria</taxon>
        <taxon>Pseudomonadati</taxon>
        <taxon>Pseudomonadota</taxon>
        <taxon>Gammaproteobacteria</taxon>
        <taxon>Oceanospirillales</taxon>
        <taxon>Halomonadaceae</taxon>
        <taxon>Halomonas</taxon>
    </lineage>
</organism>
<dbReference type="InterPro" id="IPR050953">
    <property type="entry name" value="N4_N6_ade-DNA_methylase"/>
</dbReference>
<evidence type="ECO:0000259" key="6">
    <source>
        <dbReference type="Pfam" id="PF07669"/>
    </source>
</evidence>
<dbReference type="EC" id="2.1.1.72" evidence="1"/>
<dbReference type="EMBL" id="BAAAZT010000005">
    <property type="protein sequence ID" value="GAA3893129.1"/>
    <property type="molecule type" value="Genomic_DNA"/>
</dbReference>
<sequence length="1136" mass="127820">MQPLDKTLRNQLDRAVRKARPVAKQAAEAALGQLGVGEENPPGYLSDDQRALRRRLRAHARSLGDPLKNGAQAVTRLMDEISYEHWHRMLFARFLAETELLMYDGVAVTLEECEELAEEEGHPSGWAMAAQLASTMLPQVFRVDSPVFELTLAAEYQRELEELLAGLPGEVFHASDSLGWVYQFWQTDNKKRINDSEVKIGADELPAVTQLFTEPYMVSFLLDNSLGAWWAARRLSETDLANAESEQELRDKASLPGVPLEYLRFVKDEETGHWTPAAGTFDTWPQSLADLKTMDPCCGSGHFLVATLLMLVPMRMELEGLSARDAVEAVLRDNLHGLEIDQRCVELAAFALALTAWRYPEAGGYRKLPEMHLACSGLPISVAKEEWKALGLGKKNLTIALDWLYDSFKDAPILGSLLDPTRTSAAKVAQWEELSEALNQALSKENSQENSDEQHEAAVTAQGLAKAANLLGERYQWIITNVPYKKAADLSQGIQHHIDENFPAGSVSLETAFYERCMNLCANHGFLSTVLPQNWMFLKTYKKFREKVLNFTKISSIARLGPGAFETISGEIVKAILFSSKKEQTLEVEKNSSFFGIDASAKKETSEKALELYSGELRLLKQSDSLNSPDSRVLLDETGKGELLSLHARSFVGLQNGDTDRFVSNFWERNYNPKKWALFQMPTESTLHFSGRSGTLLWEDGKGALANSHQAYIKGRDAWGKKGVCIRLTKPCPASIYSGELYDQSSAAIIPKNQLDTATLWAYIKSKEFKDELEKIDQKRNVTNATFVKVSVDLGGYKVQAQKDYPFGLPHPYSDDPTQWIFHGHPCGSVIWDYEAKWTGHGPLRTDDTVLQVAVARLLGYRWPAELDPEMELAEEQREWVKRCEALLGHADRDGIVCLPAVRRERRAVDRLEGLLADAYGDQWSATTRGKLLESVDHAGKDLESWLRDKFFAQHCKLFQNRPFIWHIWDGLKDGFSALVNYHKLDYKNLETLTYTYLGDWITQQKKQIADGIDGAEARLAAAEALQKSLELILEGEEPYDIFVRWKPLEEQPIGWHPDLNDGVRLNIRPFMMVPDVKKKGAGVLVHKPNIHWKKDRGKDVESAPWYDLGPQLGGAKGDRINDYHLTLAAKKAARN</sequence>
<dbReference type="InterPro" id="IPR029063">
    <property type="entry name" value="SAM-dependent_MTases_sf"/>
</dbReference>
<evidence type="ECO:0000256" key="2">
    <source>
        <dbReference type="ARBA" id="ARBA00022603"/>
    </source>
</evidence>
<proteinExistence type="predicted"/>
<evidence type="ECO:0000256" key="3">
    <source>
        <dbReference type="ARBA" id="ARBA00022679"/>
    </source>
</evidence>
<feature type="domain" description="Type II methyltransferase M.TaqI-like" evidence="6">
    <location>
        <begin position="334"/>
        <end position="560"/>
    </location>
</feature>
<dbReference type="SUPFAM" id="SSF53335">
    <property type="entry name" value="S-adenosyl-L-methionine-dependent methyltransferases"/>
    <property type="match status" value="1"/>
</dbReference>
<evidence type="ECO:0000256" key="5">
    <source>
        <dbReference type="ARBA" id="ARBA00047942"/>
    </source>
</evidence>
<protein>
    <recommendedName>
        <fullName evidence="1">site-specific DNA-methyltransferase (adenine-specific)</fullName>
        <ecNumber evidence="1">2.1.1.72</ecNumber>
    </recommendedName>
</protein>
<comment type="catalytic activity">
    <reaction evidence="5">
        <text>a 2'-deoxyadenosine in DNA + S-adenosyl-L-methionine = an N(6)-methyl-2'-deoxyadenosine in DNA + S-adenosyl-L-homocysteine + H(+)</text>
        <dbReference type="Rhea" id="RHEA:15197"/>
        <dbReference type="Rhea" id="RHEA-COMP:12418"/>
        <dbReference type="Rhea" id="RHEA-COMP:12419"/>
        <dbReference type="ChEBI" id="CHEBI:15378"/>
        <dbReference type="ChEBI" id="CHEBI:57856"/>
        <dbReference type="ChEBI" id="CHEBI:59789"/>
        <dbReference type="ChEBI" id="CHEBI:90615"/>
        <dbReference type="ChEBI" id="CHEBI:90616"/>
        <dbReference type="EC" id="2.1.1.72"/>
    </reaction>
</comment>